<gene>
    <name evidence="6" type="ORF">JWS13_20320</name>
</gene>
<comment type="catalytic activity">
    <reaction evidence="3">
        <text>a (3S)-3-hydroxyacyl-CoA = a (2E)-enoyl-CoA + H2O</text>
        <dbReference type="Rhea" id="RHEA:16105"/>
        <dbReference type="ChEBI" id="CHEBI:15377"/>
        <dbReference type="ChEBI" id="CHEBI:57318"/>
        <dbReference type="ChEBI" id="CHEBI:58856"/>
        <dbReference type="EC" id="4.2.1.17"/>
    </reaction>
</comment>
<dbReference type="InterPro" id="IPR001753">
    <property type="entry name" value="Enoyl-CoA_hydra/iso"/>
</dbReference>
<proteinExistence type="inferred from homology"/>
<dbReference type="RefSeq" id="WP_206007227.1">
    <property type="nucleotide sequence ID" value="NZ_CP070619.1"/>
</dbReference>
<evidence type="ECO:0000313" key="6">
    <source>
        <dbReference type="EMBL" id="QSE90805.1"/>
    </source>
</evidence>
<accession>A0A974ZUD5</accession>
<comment type="catalytic activity">
    <reaction evidence="4">
        <text>a 4-saturated-(3S)-3-hydroxyacyl-CoA = a (3E)-enoyl-CoA + H2O</text>
        <dbReference type="Rhea" id="RHEA:20724"/>
        <dbReference type="ChEBI" id="CHEBI:15377"/>
        <dbReference type="ChEBI" id="CHEBI:58521"/>
        <dbReference type="ChEBI" id="CHEBI:137480"/>
        <dbReference type="EC" id="4.2.1.17"/>
    </reaction>
</comment>
<dbReference type="PANTHER" id="PTHR43459">
    <property type="entry name" value="ENOYL-COA HYDRATASE"/>
    <property type="match status" value="1"/>
</dbReference>
<evidence type="ECO:0000256" key="3">
    <source>
        <dbReference type="ARBA" id="ARBA00023709"/>
    </source>
</evidence>
<keyword evidence="2" id="KW-0443">Lipid metabolism</keyword>
<evidence type="ECO:0000256" key="2">
    <source>
        <dbReference type="ARBA" id="ARBA00022832"/>
    </source>
</evidence>
<name>A0A974ZUD5_9NOCA</name>
<keyword evidence="7" id="KW-1185">Reference proteome</keyword>
<dbReference type="PROSITE" id="PS00166">
    <property type="entry name" value="ENOYL_COA_HYDRATASE"/>
    <property type="match status" value="1"/>
</dbReference>
<sequence>MPQVTLQVDDAVATITLDQPARLNAMTLPMWQAFRGLLEEVADSSEIRALVLTGAGENFCSGMDVVGSAVEAHPMRRLQVTNRAVLALHNLRVPTIARLDGVAVGAGANLALGCDLVIASNRARLSQIFTHRALSVDSGGSWILPRLIGLHRAKELCFLGDMISAERARELGLYANVVPAAELDEAVAELAARLAAAPPVALQQTKRLLNEGYSATFEQALESELRSQSTNLQGEDSAEAFDAFRTKRTPTFTGGGYRNNAPSLRTEIG</sequence>
<dbReference type="Gene3D" id="3.90.226.10">
    <property type="entry name" value="2-enoyl-CoA Hydratase, Chain A, domain 1"/>
    <property type="match status" value="1"/>
</dbReference>
<dbReference type="SUPFAM" id="SSF52096">
    <property type="entry name" value="ClpP/crotonase"/>
    <property type="match status" value="1"/>
</dbReference>
<evidence type="ECO:0000256" key="4">
    <source>
        <dbReference type="ARBA" id="ARBA00023717"/>
    </source>
</evidence>
<organism evidence="6 7">
    <name type="scientific">Rhodococcus pseudokoreensis</name>
    <dbReference type="NCBI Taxonomy" id="2811421"/>
    <lineage>
        <taxon>Bacteria</taxon>
        <taxon>Bacillati</taxon>
        <taxon>Actinomycetota</taxon>
        <taxon>Actinomycetes</taxon>
        <taxon>Mycobacteriales</taxon>
        <taxon>Nocardiaceae</taxon>
        <taxon>Rhodococcus</taxon>
    </lineage>
</organism>
<protein>
    <submittedName>
        <fullName evidence="6">Enoyl-CoA hydratase/isomerase family protein</fullName>
    </submittedName>
</protein>
<dbReference type="CDD" id="cd06558">
    <property type="entry name" value="crotonase-like"/>
    <property type="match status" value="1"/>
</dbReference>
<dbReference type="InterPro" id="IPR018376">
    <property type="entry name" value="Enoyl-CoA_hyd/isom_CS"/>
</dbReference>
<evidence type="ECO:0000256" key="5">
    <source>
        <dbReference type="RuleBase" id="RU003707"/>
    </source>
</evidence>
<dbReference type="PANTHER" id="PTHR43459:SF1">
    <property type="entry name" value="EG:BACN32G11.4 PROTEIN"/>
    <property type="match status" value="1"/>
</dbReference>
<comment type="function">
    <text evidence="1">Could possibly oxidize fatty acids using specific components.</text>
</comment>
<dbReference type="InterPro" id="IPR029045">
    <property type="entry name" value="ClpP/crotonase-like_dom_sf"/>
</dbReference>
<dbReference type="Proteomes" id="UP000662986">
    <property type="component" value="Chromosome"/>
</dbReference>
<keyword evidence="2" id="KW-0276">Fatty acid metabolism</keyword>
<comment type="similarity">
    <text evidence="5">Belongs to the enoyl-CoA hydratase/isomerase family.</text>
</comment>
<evidence type="ECO:0000256" key="1">
    <source>
        <dbReference type="ARBA" id="ARBA00002994"/>
    </source>
</evidence>
<reference evidence="6 7" key="2">
    <citation type="journal article" date="2022" name="Arch. Microbiol.">
        <title>Rhodococcus pseudokoreensis sp. nov. isolated from the rhizosphere of young M26 apple rootstocks.</title>
        <authorList>
            <person name="Kampfer P."/>
            <person name="Glaeser S.P."/>
            <person name="Blom J."/>
            <person name="Wolf J."/>
            <person name="Benning S."/>
            <person name="Schloter M."/>
            <person name="Neumann-Schaal M."/>
        </authorList>
    </citation>
    <scope>NUCLEOTIDE SEQUENCE [LARGE SCALE GENOMIC DNA]</scope>
    <source>
        <strain evidence="6 7">R79</strain>
    </source>
</reference>
<dbReference type="EMBL" id="CP070619">
    <property type="protein sequence ID" value="QSE90805.1"/>
    <property type="molecule type" value="Genomic_DNA"/>
</dbReference>
<reference evidence="6 7" key="1">
    <citation type="journal article" date="2021" name="Microbiol. Resour. Announc.">
        <title>Complete Genome Sequences of Two Rhodococcus sp. Strains with Large and Linear Chromosomes, Isolated from Apple Rhizosphere.</title>
        <authorList>
            <person name="Benning S."/>
            <person name="Brugnone N."/>
            <person name="Siani R."/>
            <person name="Kublik S."/>
            <person name="Schloter M."/>
            <person name="Rad V."/>
        </authorList>
    </citation>
    <scope>NUCLEOTIDE SEQUENCE [LARGE SCALE GENOMIC DNA]</scope>
    <source>
        <strain evidence="6 7">R79</strain>
    </source>
</reference>
<evidence type="ECO:0000313" key="7">
    <source>
        <dbReference type="Proteomes" id="UP000662986"/>
    </source>
</evidence>
<dbReference type="Pfam" id="PF00378">
    <property type="entry name" value="ECH_1"/>
    <property type="match status" value="1"/>
</dbReference>